<sequence>MCPPPAAGPPFALEHQLNWDRRKLWEFFDQEFCSTDLNQMANRLWWMSKQDNANISPLHRQLVKQRAIIVTEDPKLHLVWIHNQIFIKPLPQYIVSYAFWRDYMGGDGKDAHDIRRAALGYLRTWLYLVRYESDFRIAQDPSLHLIPPNITWDQFCRFASDLTTLADYNVPTRYTYSEIRLMRLNFYVLFLLRKAYFQRVDYQYGTYFKQPSSGSLMLPLIEVNGPSWRISFAVLDAERLLVSDHAMGSTDQMSDCYVSFKYHIGWKSTGLWPVSVRQ</sequence>
<comment type="caution">
    <text evidence="1">The sequence shown here is derived from an EMBL/GenBank/DDBJ whole genome shotgun (WGS) entry which is preliminary data.</text>
</comment>
<dbReference type="PANTHER" id="PTHR34414:SF1">
    <property type="entry name" value="SUBTILISIN-LIKE SERINE PROTEASE"/>
    <property type="match status" value="1"/>
</dbReference>
<accession>A0AAI8VJ30</accession>
<gene>
    <name evidence="1" type="ORF">KHLLAP_LOCUS6337</name>
</gene>
<organism evidence="1 2">
    <name type="scientific">Anthostomella pinea</name>
    <dbReference type="NCBI Taxonomy" id="933095"/>
    <lineage>
        <taxon>Eukaryota</taxon>
        <taxon>Fungi</taxon>
        <taxon>Dikarya</taxon>
        <taxon>Ascomycota</taxon>
        <taxon>Pezizomycotina</taxon>
        <taxon>Sordariomycetes</taxon>
        <taxon>Xylariomycetidae</taxon>
        <taxon>Xylariales</taxon>
        <taxon>Xylariaceae</taxon>
        <taxon>Anthostomella</taxon>
    </lineage>
</organism>
<dbReference type="AlphaFoldDB" id="A0AAI8VJ30"/>
<proteinExistence type="predicted"/>
<evidence type="ECO:0000313" key="2">
    <source>
        <dbReference type="Proteomes" id="UP001295740"/>
    </source>
</evidence>
<reference evidence="1" key="1">
    <citation type="submission" date="2023-10" db="EMBL/GenBank/DDBJ databases">
        <authorList>
            <person name="Hackl T."/>
        </authorList>
    </citation>
    <scope>NUCLEOTIDE SEQUENCE</scope>
</reference>
<name>A0AAI8VJ30_9PEZI</name>
<evidence type="ECO:0000313" key="1">
    <source>
        <dbReference type="EMBL" id="CAJ2505869.1"/>
    </source>
</evidence>
<dbReference type="Proteomes" id="UP001295740">
    <property type="component" value="Unassembled WGS sequence"/>
</dbReference>
<protein>
    <submittedName>
        <fullName evidence="1">Uu.00g132630.m01.CDS01</fullName>
    </submittedName>
</protein>
<dbReference type="InterPro" id="IPR046536">
    <property type="entry name" value="DUF6601"/>
</dbReference>
<dbReference type="Pfam" id="PF20246">
    <property type="entry name" value="DUF6601"/>
    <property type="match status" value="1"/>
</dbReference>
<keyword evidence="2" id="KW-1185">Reference proteome</keyword>
<dbReference type="PANTHER" id="PTHR34414">
    <property type="entry name" value="HET DOMAIN-CONTAINING PROTEIN-RELATED"/>
    <property type="match status" value="1"/>
</dbReference>
<dbReference type="EMBL" id="CAUWAG010000007">
    <property type="protein sequence ID" value="CAJ2505869.1"/>
    <property type="molecule type" value="Genomic_DNA"/>
</dbReference>